<dbReference type="GO" id="GO:0003825">
    <property type="term" value="F:alpha,alpha-trehalose-phosphate synthase (UDP-forming) activity"/>
    <property type="evidence" value="ECO:0007669"/>
    <property type="project" value="TreeGrafter"/>
</dbReference>
<dbReference type="PANTHER" id="PTHR10788:SF75">
    <property type="entry name" value="SYNTHASE SUBUNIT OF TREHALOSE-6-PHOSPHATE SYNTHASE_PHOSPHATASE COMPLEX (EUROFUNG)"/>
    <property type="match status" value="1"/>
</dbReference>
<dbReference type="SUPFAM" id="SSF53756">
    <property type="entry name" value="UDP-Glycosyltransferase/glycogen phosphorylase"/>
    <property type="match status" value="1"/>
</dbReference>
<dbReference type="CDD" id="cd12108">
    <property type="entry name" value="Hr-like"/>
    <property type="match status" value="1"/>
</dbReference>
<keyword evidence="2" id="KW-0808">Transferase</keyword>
<feature type="domain" description="Hemerythrin-like" evidence="3">
    <location>
        <begin position="484"/>
        <end position="601"/>
    </location>
</feature>
<accession>A0A7H8QMD7</accession>
<dbReference type="GeneID" id="55989665"/>
<organism evidence="4 5">
    <name type="scientific">Talaromyces rugulosus</name>
    <name type="common">Penicillium rugulosum</name>
    <dbReference type="NCBI Taxonomy" id="121627"/>
    <lineage>
        <taxon>Eukaryota</taxon>
        <taxon>Fungi</taxon>
        <taxon>Dikarya</taxon>
        <taxon>Ascomycota</taxon>
        <taxon>Pezizomycotina</taxon>
        <taxon>Eurotiomycetes</taxon>
        <taxon>Eurotiomycetidae</taxon>
        <taxon>Eurotiales</taxon>
        <taxon>Trichocomaceae</taxon>
        <taxon>Talaromyces</taxon>
        <taxon>Talaromyces sect. Islandici</taxon>
    </lineage>
</organism>
<dbReference type="EMBL" id="CP055898">
    <property type="protein sequence ID" value="QKX55064.1"/>
    <property type="molecule type" value="Genomic_DNA"/>
</dbReference>
<dbReference type="FunFam" id="3.40.50.2000:FF:000208">
    <property type="entry name" value="Alpha,alpha-trehalose-phosphate synthase subunit, putative"/>
    <property type="match status" value="1"/>
</dbReference>
<dbReference type="PANTHER" id="PTHR10788">
    <property type="entry name" value="TREHALOSE-6-PHOSPHATE SYNTHASE"/>
    <property type="match status" value="1"/>
</dbReference>
<dbReference type="GO" id="GO:0005946">
    <property type="term" value="C:alpha,alpha-trehalose-phosphate synthase complex (UDP-forming)"/>
    <property type="evidence" value="ECO:0007669"/>
    <property type="project" value="TreeGrafter"/>
</dbReference>
<evidence type="ECO:0000259" key="3">
    <source>
        <dbReference type="Pfam" id="PF01814"/>
    </source>
</evidence>
<dbReference type="Gene3D" id="3.40.50.2000">
    <property type="entry name" value="Glycogen Phosphorylase B"/>
    <property type="match status" value="2"/>
</dbReference>
<keyword evidence="5" id="KW-1185">Reference proteome</keyword>
<dbReference type="GO" id="GO:0005829">
    <property type="term" value="C:cytosol"/>
    <property type="evidence" value="ECO:0007669"/>
    <property type="project" value="TreeGrafter"/>
</dbReference>
<evidence type="ECO:0000256" key="1">
    <source>
        <dbReference type="ARBA" id="ARBA00022676"/>
    </source>
</evidence>
<evidence type="ECO:0000256" key="2">
    <source>
        <dbReference type="ARBA" id="ARBA00022679"/>
    </source>
</evidence>
<dbReference type="CDD" id="cd03788">
    <property type="entry name" value="GT20_TPS"/>
    <property type="match status" value="1"/>
</dbReference>
<dbReference type="GO" id="GO:0004805">
    <property type="term" value="F:trehalose-phosphatase activity"/>
    <property type="evidence" value="ECO:0007669"/>
    <property type="project" value="TreeGrafter"/>
</dbReference>
<dbReference type="GO" id="GO:0034605">
    <property type="term" value="P:cellular response to heat"/>
    <property type="evidence" value="ECO:0007669"/>
    <property type="project" value="TreeGrafter"/>
</dbReference>
<protein>
    <recommendedName>
        <fullName evidence="3">Hemerythrin-like domain-containing protein</fullName>
    </recommendedName>
</protein>
<reference evidence="5" key="1">
    <citation type="submission" date="2020-06" db="EMBL/GenBank/DDBJ databases">
        <title>A chromosome-scale genome assembly of Talaromyces rugulosus W13939.</title>
        <authorList>
            <person name="Wang B."/>
            <person name="Guo L."/>
            <person name="Ye K."/>
            <person name="Wang L."/>
        </authorList>
    </citation>
    <scope>NUCLEOTIDE SEQUENCE [LARGE SCALE GENOMIC DNA]</scope>
    <source>
        <strain evidence="5">W13939</strain>
    </source>
</reference>
<dbReference type="GO" id="GO:0005992">
    <property type="term" value="P:trehalose biosynthetic process"/>
    <property type="evidence" value="ECO:0007669"/>
    <property type="project" value="InterPro"/>
</dbReference>
<dbReference type="Gene3D" id="1.20.120.520">
    <property type="entry name" value="nmb1532 protein domain like"/>
    <property type="match status" value="1"/>
</dbReference>
<evidence type="ECO:0000313" key="4">
    <source>
        <dbReference type="EMBL" id="QKX55064.1"/>
    </source>
</evidence>
<name>A0A7H8QMD7_TALRU</name>
<dbReference type="InterPro" id="IPR001830">
    <property type="entry name" value="Glyco_trans_20"/>
</dbReference>
<proteinExistence type="predicted"/>
<dbReference type="Proteomes" id="UP000509510">
    <property type="component" value="Chromosome I"/>
</dbReference>
<gene>
    <name evidence="4" type="ORF">TRUGW13939_02156</name>
</gene>
<dbReference type="KEGG" id="trg:TRUGW13939_02156"/>
<dbReference type="AlphaFoldDB" id="A0A7H8QMD7"/>
<sequence length="671" mass="75782">MPQKEKKRTLIIVSNRLPLSLKKIDGSYESSLSSGGLVTALSGISSSTNVRWFGWPGINIEDPEERKIATKALAEKNGVGIFLDEKLAHSHYNDFSNGIAWPILHYQSGVSFDEDAWKAYQRVNEIFADAVASEVQNGDLVWVHDYHLLLFPAYLRSRLKELGKTNCPIGFTLHTPFPAEDFWRALPVHNELLEGVLACDLIGFHTDEYKRNFIECCSRGLDVKIEGGDIEYNGNKAHIGTFIVGIDPQKFTDGLLNPPVQQRVKDLEEVYKSKVVILGVDRLDYTKGLVQKLQGYEYFLQQHPELKQKVVLIQVAIPSREDVKEYQELEKELNTLVGKINGEHSTPYGTPIVYIHRSVSFTDLSALYRISDICLITSSRDGMNLVAAEFVACQKDRYGVLVLSELAGAAAFMGTGSITFNPSSGQQVCDSIYKAATMSREEKKTSYENLEEFVTTNTRSLANAAFTYPSLQKRVISTTMTSRIIDVIKTDHRDIEDYYNKVLNSATDKEKIQWQNQFTWELARHSIGEELVVYPQFEKKLPDGHAMADKDRKEHQSVKEQLKIFQNMKPSDPAFESTVRALMQDLSEHIKEEESQDLPKLEETLTDEESERLARSFSNTKMFVPSRSHPSAPDKPPFETAIGLMTAPIDHLADLFRSWPHTSGMPNPSSK</sequence>
<dbReference type="RefSeq" id="XP_035341243.1">
    <property type="nucleotide sequence ID" value="XM_035485350.1"/>
</dbReference>
<dbReference type="Pfam" id="PF01814">
    <property type="entry name" value="Hemerythrin"/>
    <property type="match status" value="1"/>
</dbReference>
<dbReference type="OrthoDB" id="755951at2759"/>
<dbReference type="FunFam" id="3.40.50.2000:FF:000010">
    <property type="entry name" value="Alpha,alpha-trehalose-phosphate synthase"/>
    <property type="match status" value="1"/>
</dbReference>
<dbReference type="Pfam" id="PF00982">
    <property type="entry name" value="Glyco_transf_20"/>
    <property type="match status" value="1"/>
</dbReference>
<dbReference type="InterPro" id="IPR012312">
    <property type="entry name" value="Hemerythrin-like"/>
</dbReference>
<keyword evidence="1" id="KW-0328">Glycosyltransferase</keyword>
<evidence type="ECO:0000313" key="5">
    <source>
        <dbReference type="Proteomes" id="UP000509510"/>
    </source>
</evidence>